<dbReference type="Pfam" id="PF01920">
    <property type="entry name" value="Prefoldin_2"/>
    <property type="match status" value="1"/>
</dbReference>
<dbReference type="OrthoDB" id="29646at2759"/>
<dbReference type="Proteomes" id="UP000187283">
    <property type="component" value="Unassembled WGS sequence"/>
</dbReference>
<dbReference type="InterPro" id="IPR009053">
    <property type="entry name" value="Prefoldin"/>
</dbReference>
<protein>
    <submittedName>
        <fullName evidence="5">Putative prefoldin subunit 2</fullName>
    </submittedName>
</protein>
<dbReference type="CDD" id="cd23163">
    <property type="entry name" value="Prefoldin_2"/>
    <property type="match status" value="1"/>
</dbReference>
<evidence type="ECO:0000313" key="6">
    <source>
        <dbReference type="Proteomes" id="UP000187283"/>
    </source>
</evidence>
<dbReference type="InterPro" id="IPR002777">
    <property type="entry name" value="PFD_beta-like"/>
</dbReference>
<dbReference type="STRING" id="133412.A0A1R1XC09"/>
<proteinExistence type="inferred from homology"/>
<sequence length="121" mass="14157">MSQAQIQAQYNKYKQELQDLASKAGELELEIEEHKEVINLEWFNRLVIDTMEPLEPERTCFRLINGVLLERSVQEVLPALKTNRDGISKVIAAIMEQYKKKETEFMEFQKKNNIKDGQVSK</sequence>
<comment type="caution">
    <text evidence="5">The sequence shown here is derived from an EMBL/GenBank/DDBJ whole genome shotgun (WGS) entry which is preliminary data.</text>
</comment>
<comment type="similarity">
    <text evidence="1">Belongs to the prefoldin subunit beta family.</text>
</comment>
<organism evidence="5 6">
    <name type="scientific">Smittium culicis</name>
    <dbReference type="NCBI Taxonomy" id="133412"/>
    <lineage>
        <taxon>Eukaryota</taxon>
        <taxon>Fungi</taxon>
        <taxon>Fungi incertae sedis</taxon>
        <taxon>Zoopagomycota</taxon>
        <taxon>Kickxellomycotina</taxon>
        <taxon>Harpellomycetes</taxon>
        <taxon>Harpellales</taxon>
        <taxon>Legeriomycetaceae</taxon>
        <taxon>Smittium</taxon>
    </lineage>
</organism>
<dbReference type="FunFam" id="1.10.287.370:FF:000002">
    <property type="entry name" value="Prefoldin subunit 2"/>
    <property type="match status" value="1"/>
</dbReference>
<keyword evidence="3" id="KW-0175">Coiled coil</keyword>
<feature type="coiled-coil region" evidence="3">
    <location>
        <begin position="3"/>
        <end position="37"/>
    </location>
</feature>
<dbReference type="AlphaFoldDB" id="A0A1R1XC09"/>
<dbReference type="Gene3D" id="1.10.287.370">
    <property type="match status" value="1"/>
</dbReference>
<evidence type="ECO:0000313" key="5">
    <source>
        <dbReference type="EMBL" id="OMJ12172.1"/>
    </source>
</evidence>
<dbReference type="GO" id="GO:0016272">
    <property type="term" value="C:prefoldin complex"/>
    <property type="evidence" value="ECO:0007669"/>
    <property type="project" value="InterPro"/>
</dbReference>
<dbReference type="EMBL" id="LSSN01005940">
    <property type="protein sequence ID" value="OMJ07899.1"/>
    <property type="molecule type" value="Genomic_DNA"/>
</dbReference>
<dbReference type="EMBL" id="LSSN01004108">
    <property type="protein sequence ID" value="OMJ12172.1"/>
    <property type="molecule type" value="Genomic_DNA"/>
</dbReference>
<dbReference type="InterPro" id="IPR027235">
    <property type="entry name" value="PFD2"/>
</dbReference>
<evidence type="ECO:0000256" key="3">
    <source>
        <dbReference type="SAM" id="Coils"/>
    </source>
</evidence>
<evidence type="ECO:0000313" key="4">
    <source>
        <dbReference type="EMBL" id="OMJ07899.1"/>
    </source>
</evidence>
<keyword evidence="6" id="KW-1185">Reference proteome</keyword>
<name>A0A1R1XC09_9FUNG</name>
<gene>
    <name evidence="4" type="ORF">AYI70_g11897</name>
    <name evidence="5" type="ORF">AYI70_g9276</name>
</gene>
<dbReference type="SUPFAM" id="SSF46579">
    <property type="entry name" value="Prefoldin"/>
    <property type="match status" value="1"/>
</dbReference>
<accession>A0A1R1XC09</accession>
<dbReference type="GO" id="GO:0051082">
    <property type="term" value="F:unfolded protein binding"/>
    <property type="evidence" value="ECO:0007669"/>
    <property type="project" value="InterPro"/>
</dbReference>
<keyword evidence="2" id="KW-0143">Chaperone</keyword>
<dbReference type="GO" id="GO:0006457">
    <property type="term" value="P:protein folding"/>
    <property type="evidence" value="ECO:0007669"/>
    <property type="project" value="InterPro"/>
</dbReference>
<dbReference type="PANTHER" id="PTHR13303">
    <property type="entry name" value="PREFOLDIN SUBUNIT 2"/>
    <property type="match status" value="1"/>
</dbReference>
<reference evidence="5 6" key="1">
    <citation type="submission" date="2017-01" db="EMBL/GenBank/DDBJ databases">
        <authorList>
            <person name="Mah S.A."/>
            <person name="Swanson W.J."/>
            <person name="Moy G.W."/>
            <person name="Vacquier V.D."/>
        </authorList>
    </citation>
    <scope>NUCLEOTIDE SEQUENCE [LARGE SCALE GENOMIC DNA]</scope>
    <source>
        <strain evidence="5 6">GSMNP</strain>
    </source>
</reference>
<evidence type="ECO:0000256" key="1">
    <source>
        <dbReference type="ARBA" id="ARBA00008045"/>
    </source>
</evidence>
<evidence type="ECO:0000256" key="2">
    <source>
        <dbReference type="ARBA" id="ARBA00023186"/>
    </source>
</evidence>